<evidence type="ECO:0000256" key="1">
    <source>
        <dbReference type="SAM" id="MobiDB-lite"/>
    </source>
</evidence>
<feature type="compositionally biased region" description="Basic and acidic residues" evidence="1">
    <location>
        <begin position="34"/>
        <end position="52"/>
    </location>
</feature>
<evidence type="ECO:0000313" key="2">
    <source>
        <dbReference type="EMBL" id="DAD83169.1"/>
    </source>
</evidence>
<dbReference type="EMBL" id="BK014928">
    <property type="protein sequence ID" value="DAD83169.1"/>
    <property type="molecule type" value="Genomic_DNA"/>
</dbReference>
<feature type="compositionally biased region" description="Polar residues" evidence="1">
    <location>
        <begin position="23"/>
        <end position="33"/>
    </location>
</feature>
<feature type="region of interest" description="Disordered" evidence="1">
    <location>
        <begin position="1"/>
        <end position="52"/>
    </location>
</feature>
<reference evidence="2" key="1">
    <citation type="journal article" date="2021" name="Proc. Natl. Acad. Sci. U.S.A.">
        <title>A Catalog of Tens of Thousands of Viruses from Human Metagenomes Reveals Hidden Associations with Chronic Diseases.</title>
        <authorList>
            <person name="Tisza M.J."/>
            <person name="Buck C.B."/>
        </authorList>
    </citation>
    <scope>NUCLEOTIDE SEQUENCE</scope>
    <source>
        <strain evidence="2">Ctlpi2</strain>
    </source>
</reference>
<organism evidence="2">
    <name type="scientific">Podoviridae sp. ctlpi2</name>
    <dbReference type="NCBI Taxonomy" id="2826574"/>
    <lineage>
        <taxon>Viruses</taxon>
        <taxon>Duplodnaviria</taxon>
        <taxon>Heunggongvirae</taxon>
        <taxon>Uroviricota</taxon>
        <taxon>Caudoviricetes</taxon>
    </lineage>
</organism>
<sequence>MGCGACSGRNTTRGRIVPIHPNQVKQQASQPETSAREQGSKLRDILRWRGRK</sequence>
<proteinExistence type="predicted"/>
<protein>
    <submittedName>
        <fullName evidence="2">Uncharacterized protein</fullName>
    </submittedName>
</protein>
<name>A0A8S5MLH6_9CAUD</name>
<accession>A0A8S5MLH6</accession>